<evidence type="ECO:0000313" key="1">
    <source>
        <dbReference type="EMBL" id="UYP17266.1"/>
    </source>
</evidence>
<gene>
    <name evidence="1" type="ORF">OED52_11035</name>
</gene>
<keyword evidence="1" id="KW-0808">Transferase</keyword>
<dbReference type="EMBL" id="CP107551">
    <property type="protein sequence ID" value="UYP17266.1"/>
    <property type="molecule type" value="Genomic_DNA"/>
</dbReference>
<sequence>MTTDAQDLDPARLDSILGQLVTDMGAAMNGALVLIGVDLGLWRALDDHGPATSTQLAERTGLRERYLREWLSAQAGSGYLLHDPDTGTFTLPPEHALALARQDSPVYMAGGFHLIGSVYKDRARITDRIRTGDGFGWHEHDPELFVGTEQFFRPGYRANLVDAWLPTLDGVVDRLRAGAVVADIGCGHGVSTTILAQAFPQSTVRGFDYHDASIARARELAAEQGIGNAVFAVASAAEFPGEGYDLICYFDCLHDMGDPVGALRHAREVLAGDGTVMLVEPFARDSLTENLNPVGRMYYAASTVLCTPSSLSQPVALGLGAQAGEQRLAEVAREAGFGSFRRATETPFNLVLEARP</sequence>
<dbReference type="Proteomes" id="UP001156484">
    <property type="component" value="Chromosome"/>
</dbReference>
<protein>
    <submittedName>
        <fullName evidence="1">Methyltransferase domain-containing protein</fullName>
    </submittedName>
</protein>
<organism evidence="1 2">
    <name type="scientific">Rhodococcus sacchari</name>
    <dbReference type="NCBI Taxonomy" id="2962047"/>
    <lineage>
        <taxon>Bacteria</taxon>
        <taxon>Bacillati</taxon>
        <taxon>Actinomycetota</taxon>
        <taxon>Actinomycetes</taxon>
        <taxon>Mycobacteriales</taxon>
        <taxon>Nocardiaceae</taxon>
        <taxon>Rhodococcus</taxon>
    </lineage>
</organism>
<reference evidence="1" key="1">
    <citation type="submission" date="2022-10" db="EMBL/GenBank/DDBJ databases">
        <title>Rhodococcus ferula Z13 complete genome.</title>
        <authorList>
            <person name="Long X."/>
            <person name="Zang M."/>
        </authorList>
    </citation>
    <scope>NUCLEOTIDE SEQUENCE</scope>
    <source>
        <strain evidence="1">Z13</strain>
    </source>
</reference>
<keyword evidence="2" id="KW-1185">Reference proteome</keyword>
<accession>A0ACD4DB70</accession>
<name>A0ACD4DB70_9NOCA</name>
<evidence type="ECO:0000313" key="2">
    <source>
        <dbReference type="Proteomes" id="UP001156484"/>
    </source>
</evidence>
<proteinExistence type="predicted"/>
<keyword evidence="1" id="KW-0489">Methyltransferase</keyword>